<dbReference type="PRINTS" id="PR00722">
    <property type="entry name" value="CHYMOTRYPSIN"/>
</dbReference>
<feature type="domain" description="Peptidase S1" evidence="11">
    <location>
        <begin position="234"/>
        <end position="483"/>
    </location>
</feature>
<reference evidence="12" key="2">
    <citation type="submission" date="2020-05" db="UniProtKB">
        <authorList>
            <consortium name="EnsemblMetazoa"/>
        </authorList>
    </citation>
    <scope>IDENTIFICATION</scope>
    <source>
        <strain evidence="12">Epiroticus2</strain>
    </source>
</reference>
<dbReference type="Gene3D" id="2.40.10.10">
    <property type="entry name" value="Trypsin-like serine proteases"/>
    <property type="match status" value="2"/>
</dbReference>
<proteinExistence type="inferred from homology"/>
<evidence type="ECO:0000256" key="4">
    <source>
        <dbReference type="ARBA" id="ARBA00022729"/>
    </source>
</evidence>
<comment type="subcellular location">
    <subcellularLocation>
        <location evidence="1">Secreted</location>
    </subcellularLocation>
</comment>
<dbReference type="InterPro" id="IPR001254">
    <property type="entry name" value="Trypsin_dom"/>
</dbReference>
<sequence>MDKSYRVRAGEVVIVKFFVRYTPDKPVPLLRQIRFNGQNICTETRQNPVRSNARPTGTGYGSIVLGASRGSSDTNISNRPAQTGNVYPPRFNTDDHHVEHSSGSSSGRLDGKDLDPDRQRLANRRIPTTTTTFRPVADERIWNQPTQRSIPTDAAIPPKRLSSVPLVADKGFSTLAPIVSSTTPSSGGNREQYFAGDYAFLQQDSSPKADQAHYINKYEGDICGTVVPKANPLVTHGSVSERGQFPWHGALYRSTVTELKYLCGATLISRRASITAAHCVTLEKSVKPVDAGSLLLYFGKIDLGKWNGPEEDAQIRSIHIPDQYQHERFFNDIAVLMLKEDIKYSNFVRPVCLWNFDDDYKMLINKIGLVPGWGYNEHGLVSSRLSFAQMPVVAHETCIWSNRDFFSKVTSDTSFCAGFKNGTSVCNGDSGGGMVFKHNNLWYLRGVVSVSAALQDRFRCDSTHYVVFTDAAKFTSWIKSLIDLFTIDHEDLYRKQYDGTLILRPNITIRYVQLVVQFDREVEQLTNYFGRISTIDHQSFHIANLTYPLRAGTVVKIPLEVSYTTTSPPTLSRVEVNGVTICPVGNIRPLIRNFRDPWTGTSLPSTSQQEVHARNGTMEPAHQFNSSCQAIRTGVIVSSGRWDAVINLVAENTVDRAVIEIVFDQPIYMLGNPFGEVTTVDSVRFSIENRTFILAKDAEIELNFFIRYNQMGPIPDVVEVNFNGHNHCQQRKRRVLNEPREDSLRRTTTRTTTIATERSVSWGNVEHTTEKRFENLGWSLEMSECATVLEPMNTRIRSRIIGGVTSNQGEHPWHVAIYLDEEYQCGGSIIGRRWILTAAHCLTHQNTNETLDVDLFRVYTGIIDISTIDDHYYRTADEVIIHRDYNPVMYTTDIGLLRLKRNITYNSFIKPVCLYNRTVDISTFYGREGKVTGWGFNRDGVISNVLNYLEVPVVSQKMCSQRNIQFNGVLAVGESFCAGHADGNSVCNGDSGGGLVFAEGSRYYVRGIVSISAQRRNLLLCDPNQYSVFTDVSKFLNWIRQQVSSEPCLRNTVPAVCCGLMPIPSSVMIALVAGGTLNSSAANFSTAVKGVGSGTLSLRKESNRTSEKMKQIE</sequence>
<dbReference type="EnsemblMetazoa" id="AEPI001131-RA">
    <property type="protein sequence ID" value="AEPI001131-PA"/>
    <property type="gene ID" value="AEPI001131"/>
</dbReference>
<dbReference type="SUPFAM" id="SSF50494">
    <property type="entry name" value="Trypsin-like serine proteases"/>
    <property type="match status" value="2"/>
</dbReference>
<dbReference type="STRING" id="199890.A0A182P2J7"/>
<dbReference type="Proteomes" id="UP000075885">
    <property type="component" value="Unassembled WGS sequence"/>
</dbReference>
<organism evidence="12 13">
    <name type="scientific">Anopheles epiroticus</name>
    <dbReference type="NCBI Taxonomy" id="199890"/>
    <lineage>
        <taxon>Eukaryota</taxon>
        <taxon>Metazoa</taxon>
        <taxon>Ecdysozoa</taxon>
        <taxon>Arthropoda</taxon>
        <taxon>Hexapoda</taxon>
        <taxon>Insecta</taxon>
        <taxon>Pterygota</taxon>
        <taxon>Neoptera</taxon>
        <taxon>Endopterygota</taxon>
        <taxon>Diptera</taxon>
        <taxon>Nematocera</taxon>
        <taxon>Culicoidea</taxon>
        <taxon>Culicidae</taxon>
        <taxon>Anophelinae</taxon>
        <taxon>Anopheles</taxon>
    </lineage>
</organism>
<evidence type="ECO:0000256" key="3">
    <source>
        <dbReference type="ARBA" id="ARBA00022670"/>
    </source>
</evidence>
<dbReference type="PANTHER" id="PTHR24260:SF136">
    <property type="entry name" value="GH08193P-RELATED"/>
    <property type="match status" value="1"/>
</dbReference>
<dbReference type="PROSITE" id="PS50240">
    <property type="entry name" value="TRYPSIN_DOM"/>
    <property type="match status" value="2"/>
</dbReference>
<evidence type="ECO:0000313" key="12">
    <source>
        <dbReference type="EnsemblMetazoa" id="AEPI001131-PA"/>
    </source>
</evidence>
<keyword evidence="7" id="KW-0865">Zymogen</keyword>
<dbReference type="GO" id="GO:0006508">
    <property type="term" value="P:proteolysis"/>
    <property type="evidence" value="ECO:0007669"/>
    <property type="project" value="UniProtKB-KW"/>
</dbReference>
<dbReference type="InterPro" id="IPR009003">
    <property type="entry name" value="Peptidase_S1_PA"/>
</dbReference>
<evidence type="ECO:0000256" key="10">
    <source>
        <dbReference type="SAM" id="MobiDB-lite"/>
    </source>
</evidence>
<keyword evidence="4" id="KW-0732">Signal</keyword>
<dbReference type="InterPro" id="IPR051333">
    <property type="entry name" value="CLIP_Serine_Protease"/>
</dbReference>
<dbReference type="SMART" id="SM00020">
    <property type="entry name" value="Tryp_SPc"/>
    <property type="match status" value="2"/>
</dbReference>
<keyword evidence="8" id="KW-1015">Disulfide bond</keyword>
<evidence type="ECO:0000256" key="7">
    <source>
        <dbReference type="ARBA" id="ARBA00023145"/>
    </source>
</evidence>
<evidence type="ECO:0000259" key="11">
    <source>
        <dbReference type="PROSITE" id="PS50240"/>
    </source>
</evidence>
<keyword evidence="3" id="KW-0645">Protease</keyword>
<comment type="similarity">
    <text evidence="9">Belongs to the peptidase S1 family. CLIP subfamily.</text>
</comment>
<keyword evidence="13" id="KW-1185">Reference proteome</keyword>
<dbReference type="InterPro" id="IPR043504">
    <property type="entry name" value="Peptidase_S1_PA_chymotrypsin"/>
</dbReference>
<feature type="region of interest" description="Disordered" evidence="10">
    <location>
        <begin position="68"/>
        <end position="124"/>
    </location>
</feature>
<feature type="domain" description="Peptidase S1" evidence="11">
    <location>
        <begin position="800"/>
        <end position="1044"/>
    </location>
</feature>
<evidence type="ECO:0000256" key="1">
    <source>
        <dbReference type="ARBA" id="ARBA00004613"/>
    </source>
</evidence>
<evidence type="ECO:0000256" key="2">
    <source>
        <dbReference type="ARBA" id="ARBA00022525"/>
    </source>
</evidence>
<dbReference type="AlphaFoldDB" id="A0A182P2J7"/>
<evidence type="ECO:0000256" key="9">
    <source>
        <dbReference type="ARBA" id="ARBA00024195"/>
    </source>
</evidence>
<feature type="compositionally biased region" description="Polar residues" evidence="10">
    <location>
        <begin position="69"/>
        <end position="85"/>
    </location>
</feature>
<protein>
    <recommendedName>
        <fullName evidence="11">Peptidase S1 domain-containing protein</fullName>
    </recommendedName>
</protein>
<keyword evidence="5" id="KW-0378">Hydrolase</keyword>
<name>A0A182P2J7_9DIPT</name>
<reference evidence="13" key="1">
    <citation type="submission" date="2013-03" db="EMBL/GenBank/DDBJ databases">
        <title>The Genome Sequence of Anopheles epiroticus epiroticus2.</title>
        <authorList>
            <consortium name="The Broad Institute Genomics Platform"/>
            <person name="Neafsey D.E."/>
            <person name="Howell P."/>
            <person name="Walker B."/>
            <person name="Young S.K."/>
            <person name="Zeng Q."/>
            <person name="Gargeya S."/>
            <person name="Fitzgerald M."/>
            <person name="Haas B."/>
            <person name="Abouelleil A."/>
            <person name="Allen A.W."/>
            <person name="Alvarado L."/>
            <person name="Arachchi H.M."/>
            <person name="Berlin A.M."/>
            <person name="Chapman S.B."/>
            <person name="Gainer-Dewar J."/>
            <person name="Goldberg J."/>
            <person name="Griggs A."/>
            <person name="Gujja S."/>
            <person name="Hansen M."/>
            <person name="Howarth C."/>
            <person name="Imamovic A."/>
            <person name="Ireland A."/>
            <person name="Larimer J."/>
            <person name="McCowan C."/>
            <person name="Murphy C."/>
            <person name="Pearson M."/>
            <person name="Poon T.W."/>
            <person name="Priest M."/>
            <person name="Roberts A."/>
            <person name="Saif S."/>
            <person name="Shea T."/>
            <person name="Sisk P."/>
            <person name="Sykes S."/>
            <person name="Wortman J."/>
            <person name="Nusbaum C."/>
            <person name="Birren B."/>
        </authorList>
    </citation>
    <scope>NUCLEOTIDE SEQUENCE [LARGE SCALE GENOMIC DNA]</scope>
    <source>
        <strain evidence="13">Epiroticus2</strain>
    </source>
</reference>
<evidence type="ECO:0000313" key="13">
    <source>
        <dbReference type="Proteomes" id="UP000075885"/>
    </source>
</evidence>
<keyword evidence="6" id="KW-0720">Serine protease</keyword>
<dbReference type="FunFam" id="2.40.10.10:FF:000146">
    <property type="entry name" value="Serine protease 53"/>
    <property type="match status" value="1"/>
</dbReference>
<dbReference type="InterPro" id="IPR018114">
    <property type="entry name" value="TRYPSIN_HIS"/>
</dbReference>
<dbReference type="PANTHER" id="PTHR24260">
    <property type="match status" value="1"/>
</dbReference>
<evidence type="ECO:0000256" key="6">
    <source>
        <dbReference type="ARBA" id="ARBA00022825"/>
    </source>
</evidence>
<dbReference type="InterPro" id="IPR001314">
    <property type="entry name" value="Peptidase_S1A"/>
</dbReference>
<feature type="compositionally biased region" description="Basic and acidic residues" evidence="10">
    <location>
        <begin position="109"/>
        <end position="120"/>
    </location>
</feature>
<dbReference type="CDD" id="cd00190">
    <property type="entry name" value="Tryp_SPc"/>
    <property type="match status" value="2"/>
</dbReference>
<dbReference type="VEuPathDB" id="VectorBase:AEPI001131"/>
<evidence type="ECO:0000256" key="8">
    <source>
        <dbReference type="ARBA" id="ARBA00023157"/>
    </source>
</evidence>
<evidence type="ECO:0000256" key="5">
    <source>
        <dbReference type="ARBA" id="ARBA00022801"/>
    </source>
</evidence>
<dbReference type="Pfam" id="PF00089">
    <property type="entry name" value="Trypsin"/>
    <property type="match status" value="2"/>
</dbReference>
<keyword evidence="2" id="KW-0964">Secreted</keyword>
<dbReference type="GO" id="GO:0005576">
    <property type="term" value="C:extracellular region"/>
    <property type="evidence" value="ECO:0007669"/>
    <property type="project" value="UniProtKB-SubCell"/>
</dbReference>
<accession>A0A182P2J7</accession>
<dbReference type="Pfam" id="PF16030">
    <property type="entry name" value="GD_N"/>
    <property type="match status" value="2"/>
</dbReference>
<dbReference type="InterPro" id="IPR031986">
    <property type="entry name" value="GD_N"/>
</dbReference>
<dbReference type="PROSITE" id="PS00134">
    <property type="entry name" value="TRYPSIN_HIS"/>
    <property type="match status" value="2"/>
</dbReference>
<dbReference type="GO" id="GO:0004252">
    <property type="term" value="F:serine-type endopeptidase activity"/>
    <property type="evidence" value="ECO:0007669"/>
    <property type="project" value="InterPro"/>
</dbReference>